<sequence>MKDIPRFLAGFKNFQRTYFCDGSTFFSDLKRGQTPKVLVIACSDSRVDPAILTGCEPGDMFVVRNVANLVPPYEKTPGNHGVSAAVEYAVRVLGVEHVIVLGHSCCGGIQALMHPQKEKLGEFIAPWVKIAEPALREVNEKLADKDFQLRQHACEKAAVLVSLENLLTFPWVFEPVMRGEMHLHGWYFDLERGELLSYLPETGSFEPLVARCETEPAPSSPRGEPA</sequence>
<dbReference type="InterPro" id="IPR036874">
    <property type="entry name" value="Carbonic_anhydrase_sf"/>
</dbReference>
<dbReference type="GO" id="GO:0004089">
    <property type="term" value="F:carbonate dehydratase activity"/>
    <property type="evidence" value="ECO:0007669"/>
    <property type="project" value="UniProtKB-UniRule"/>
</dbReference>
<evidence type="ECO:0000256" key="1">
    <source>
        <dbReference type="ARBA" id="ARBA00006217"/>
    </source>
</evidence>
<dbReference type="CDD" id="cd00884">
    <property type="entry name" value="beta_CA_cladeB"/>
    <property type="match status" value="1"/>
</dbReference>
<dbReference type="InterPro" id="IPR015892">
    <property type="entry name" value="Carbonic_anhydrase_CS"/>
</dbReference>
<comment type="function">
    <text evidence="10">Reversible hydration of carbon dioxide.</text>
</comment>
<comment type="cofactor">
    <cofactor evidence="9">
        <name>Zn(2+)</name>
        <dbReference type="ChEBI" id="CHEBI:29105"/>
    </cofactor>
    <text evidence="9">Binds 1 zinc ion per subunit.</text>
</comment>
<dbReference type="EC" id="4.2.1.1" evidence="2 10"/>
<dbReference type="PROSITE" id="PS00704">
    <property type="entry name" value="PROK_CO2_ANHYDRASE_1"/>
    <property type="match status" value="1"/>
</dbReference>
<protein>
    <recommendedName>
        <fullName evidence="3 10">Carbonic anhydrase</fullName>
        <ecNumber evidence="2 10">4.2.1.1</ecNumber>
    </recommendedName>
    <alternativeName>
        <fullName evidence="7 10">Carbonate dehydratase</fullName>
    </alternativeName>
</protein>
<evidence type="ECO:0000256" key="7">
    <source>
        <dbReference type="ARBA" id="ARBA00031969"/>
    </source>
</evidence>
<dbReference type="SMART" id="SM00947">
    <property type="entry name" value="Pro_CA"/>
    <property type="match status" value="1"/>
</dbReference>
<dbReference type="GO" id="GO:0008270">
    <property type="term" value="F:zinc ion binding"/>
    <property type="evidence" value="ECO:0007669"/>
    <property type="project" value="UniProtKB-UniRule"/>
</dbReference>
<comment type="similarity">
    <text evidence="1 10">Belongs to the beta-class carbonic anhydrase family.</text>
</comment>
<dbReference type="PATRIC" id="fig|1206767.3.peg.2114"/>
<reference evidence="11 12" key="1">
    <citation type="submission" date="2012-07" db="EMBL/GenBank/DDBJ databases">
        <title>Draft genome sequence of Desulfovibrio magneticus str. Maddingley MBC34 obtained from a metagenomic sequence of a methanogenic enrichment isolated from coal-seam formation water in Victoria, Australia.</title>
        <authorList>
            <person name="Greenfield P."/>
            <person name="Hendry P."/>
            <person name="Li D."/>
            <person name="Rosewarne C.P."/>
            <person name="Tran-Dinh N."/>
            <person name="Elbourne L.D.H."/>
            <person name="Paulsen I.T."/>
            <person name="Midgley D.J."/>
        </authorList>
    </citation>
    <scope>NUCLEOTIDE SEQUENCE [LARGE SCALE GENOMIC DNA]</scope>
    <source>
        <strain evidence="12">Maddingley MBC34</strain>
    </source>
</reference>
<keyword evidence="4 9" id="KW-0479">Metal-binding</keyword>
<evidence type="ECO:0000256" key="8">
    <source>
        <dbReference type="ARBA" id="ARBA00048348"/>
    </source>
</evidence>
<feature type="binding site" evidence="9">
    <location>
        <position position="42"/>
    </location>
    <ligand>
        <name>Zn(2+)</name>
        <dbReference type="ChEBI" id="CHEBI:29105"/>
    </ligand>
</feature>
<dbReference type="Gene3D" id="3.40.1050.10">
    <property type="entry name" value="Carbonic anhydrase"/>
    <property type="match status" value="1"/>
</dbReference>
<evidence type="ECO:0000256" key="2">
    <source>
        <dbReference type="ARBA" id="ARBA00012925"/>
    </source>
</evidence>
<comment type="caution">
    <text evidence="11">The sequence shown here is derived from an EMBL/GenBank/DDBJ whole genome shotgun (WGS) entry which is preliminary data.</text>
</comment>
<evidence type="ECO:0000256" key="9">
    <source>
        <dbReference type="PIRSR" id="PIRSR601765-1"/>
    </source>
</evidence>
<dbReference type="SUPFAM" id="SSF53056">
    <property type="entry name" value="beta-carbonic anhydrase, cab"/>
    <property type="match status" value="1"/>
</dbReference>
<evidence type="ECO:0000256" key="10">
    <source>
        <dbReference type="RuleBase" id="RU003956"/>
    </source>
</evidence>
<evidence type="ECO:0000256" key="6">
    <source>
        <dbReference type="ARBA" id="ARBA00023239"/>
    </source>
</evidence>
<comment type="catalytic activity">
    <reaction evidence="8 10">
        <text>hydrogencarbonate + H(+) = CO2 + H2O</text>
        <dbReference type="Rhea" id="RHEA:10748"/>
        <dbReference type="ChEBI" id="CHEBI:15377"/>
        <dbReference type="ChEBI" id="CHEBI:15378"/>
        <dbReference type="ChEBI" id="CHEBI:16526"/>
        <dbReference type="ChEBI" id="CHEBI:17544"/>
        <dbReference type="EC" id="4.2.1.1"/>
    </reaction>
</comment>
<dbReference type="InterPro" id="IPR045066">
    <property type="entry name" value="Beta_CA_cladeB"/>
</dbReference>
<dbReference type="PROSITE" id="PS00705">
    <property type="entry name" value="PROK_CO2_ANHYDRASE_2"/>
    <property type="match status" value="1"/>
</dbReference>
<dbReference type="PANTHER" id="PTHR11002">
    <property type="entry name" value="CARBONIC ANHYDRASE"/>
    <property type="match status" value="1"/>
</dbReference>
<keyword evidence="5 9" id="KW-0862">Zinc</keyword>
<dbReference type="Proteomes" id="UP000006272">
    <property type="component" value="Unassembled WGS sequence"/>
</dbReference>
<gene>
    <name evidence="11" type="ORF">B193_2170</name>
</gene>
<feature type="binding site" evidence="9">
    <location>
        <position position="106"/>
    </location>
    <ligand>
        <name>Zn(2+)</name>
        <dbReference type="ChEBI" id="CHEBI:29105"/>
    </ligand>
</feature>
<accession>K6GQC4</accession>
<dbReference type="FunFam" id="3.40.1050.10:FF:000003">
    <property type="entry name" value="Carbonic anhydrase"/>
    <property type="match status" value="1"/>
</dbReference>
<evidence type="ECO:0000313" key="11">
    <source>
        <dbReference type="EMBL" id="EKO39125.1"/>
    </source>
</evidence>
<evidence type="ECO:0000313" key="12">
    <source>
        <dbReference type="Proteomes" id="UP000006272"/>
    </source>
</evidence>
<proteinExistence type="inferred from homology"/>
<feature type="binding site" evidence="9">
    <location>
        <position position="103"/>
    </location>
    <ligand>
        <name>Zn(2+)</name>
        <dbReference type="ChEBI" id="CHEBI:29105"/>
    </ligand>
</feature>
<dbReference type="EMBL" id="ALAO01000170">
    <property type="protein sequence ID" value="EKO39125.1"/>
    <property type="molecule type" value="Genomic_DNA"/>
</dbReference>
<evidence type="ECO:0000256" key="4">
    <source>
        <dbReference type="ARBA" id="ARBA00022723"/>
    </source>
</evidence>
<dbReference type="Pfam" id="PF00484">
    <property type="entry name" value="Pro_CA"/>
    <property type="match status" value="1"/>
</dbReference>
<dbReference type="PANTHER" id="PTHR11002:SF76">
    <property type="entry name" value="CARBONIC ANHYDRASE"/>
    <property type="match status" value="1"/>
</dbReference>
<evidence type="ECO:0000256" key="3">
    <source>
        <dbReference type="ARBA" id="ARBA00014628"/>
    </source>
</evidence>
<dbReference type="GO" id="GO:0015976">
    <property type="term" value="P:carbon utilization"/>
    <property type="evidence" value="ECO:0007669"/>
    <property type="project" value="InterPro"/>
</dbReference>
<evidence type="ECO:0000256" key="5">
    <source>
        <dbReference type="ARBA" id="ARBA00022833"/>
    </source>
</evidence>
<organism evidence="11 12">
    <name type="scientific">Solidesulfovibrio magneticus str. Maddingley MBC34</name>
    <dbReference type="NCBI Taxonomy" id="1206767"/>
    <lineage>
        <taxon>Bacteria</taxon>
        <taxon>Pseudomonadati</taxon>
        <taxon>Thermodesulfobacteriota</taxon>
        <taxon>Desulfovibrionia</taxon>
        <taxon>Desulfovibrionales</taxon>
        <taxon>Desulfovibrionaceae</taxon>
        <taxon>Solidesulfovibrio</taxon>
    </lineage>
</organism>
<feature type="binding site" evidence="9">
    <location>
        <position position="44"/>
    </location>
    <ligand>
        <name>Zn(2+)</name>
        <dbReference type="ChEBI" id="CHEBI:29105"/>
    </ligand>
</feature>
<dbReference type="InterPro" id="IPR001765">
    <property type="entry name" value="Carbonic_anhydrase"/>
</dbReference>
<keyword evidence="6 10" id="KW-0456">Lyase</keyword>
<name>K6GQC4_9BACT</name>
<dbReference type="AlphaFoldDB" id="K6GQC4"/>